<dbReference type="InterPro" id="IPR037151">
    <property type="entry name" value="AlkB-like_sf"/>
</dbReference>
<dbReference type="SUPFAM" id="SSF51197">
    <property type="entry name" value="Clavaminate synthase-like"/>
    <property type="match status" value="1"/>
</dbReference>
<evidence type="ECO:0000256" key="1">
    <source>
        <dbReference type="ARBA" id="ARBA00001954"/>
    </source>
</evidence>
<keyword evidence="7" id="KW-0489">Methyltransferase</keyword>
<dbReference type="CDD" id="cd02440">
    <property type="entry name" value="AdoMet_MTases"/>
    <property type="match status" value="1"/>
</dbReference>
<gene>
    <name evidence="23" type="ORF">ABEB36_000966</name>
</gene>
<dbReference type="EMBL" id="JBDJPC010000001">
    <property type="protein sequence ID" value="KAL1517167.1"/>
    <property type="molecule type" value="Genomic_DNA"/>
</dbReference>
<evidence type="ECO:0000256" key="7">
    <source>
        <dbReference type="ARBA" id="ARBA00022603"/>
    </source>
</evidence>
<dbReference type="InterPro" id="IPR029063">
    <property type="entry name" value="SAM-dependent_MTases_sf"/>
</dbReference>
<comment type="catalytic activity">
    <reaction evidence="16">
        <text>5-(carboxymethyl)uridine(34) in tRNA + S-adenosyl-L-methionine = 5-(2-methoxy-2-oxoethyl)uridine(34) in tRNA + S-adenosyl-L-homocysteine</text>
        <dbReference type="Rhea" id="RHEA:43208"/>
        <dbReference type="Rhea" id="RHEA-COMP:10407"/>
        <dbReference type="Rhea" id="RHEA-COMP:10408"/>
        <dbReference type="ChEBI" id="CHEBI:57856"/>
        <dbReference type="ChEBI" id="CHEBI:59789"/>
        <dbReference type="ChEBI" id="CHEBI:74851"/>
        <dbReference type="ChEBI" id="CHEBI:74882"/>
        <dbReference type="EC" id="2.1.1.229"/>
    </reaction>
</comment>
<evidence type="ECO:0000256" key="9">
    <source>
        <dbReference type="ARBA" id="ARBA00022691"/>
    </source>
</evidence>
<evidence type="ECO:0000256" key="8">
    <source>
        <dbReference type="ARBA" id="ARBA00022679"/>
    </source>
</evidence>
<evidence type="ECO:0000256" key="14">
    <source>
        <dbReference type="ARBA" id="ARBA00023242"/>
    </source>
</evidence>
<dbReference type="InterPro" id="IPR005123">
    <property type="entry name" value="Oxoglu/Fe-dep_dioxygenase_dom"/>
</dbReference>
<dbReference type="GO" id="GO:0032259">
    <property type="term" value="P:methylation"/>
    <property type="evidence" value="ECO:0007669"/>
    <property type="project" value="UniProtKB-KW"/>
</dbReference>
<dbReference type="PROSITE" id="PS51471">
    <property type="entry name" value="FE2OG_OXY"/>
    <property type="match status" value="1"/>
</dbReference>
<evidence type="ECO:0000256" key="17">
    <source>
        <dbReference type="ARBA" id="ARBA00045506"/>
    </source>
</evidence>
<comment type="cofactor">
    <cofactor evidence="1">
        <name>Fe(2+)</name>
        <dbReference type="ChEBI" id="CHEBI:29033"/>
    </cofactor>
</comment>
<sequence length="600" mass="68865">MSQNVEPFKGLKKLNRKLAKLHHILKRDINISTVSTPTNNLVLCNSGLVNGLTEDQVFEHFSKHGEISNITMLPGKSCCFVSFSKKDSATSAYECFNGKLNISQNNRPVYLSFVEEVPKPSIEVIWNELPPGLLVFKNFISTEEELNLLKLIDFNHEQCGLLKHRLVKHFGFEFRYDINNVDKNQPLDQSVPTETDFLWLKLAQIQPEFKGFKPDQLTVNHYAPGQGIPHHIDTHSAFEDPIICLSLGSSIVMEFKKDGTHTCVLLPQRSLLVMSGESRYDWTHGIVPRKFDIIKTKLGGYTCLKRTTRVSFTFRKVLSTGKCECFYRSKCDSFLNCNIEEKMAVQLEKMHVHKVYDNIANHFSNTRHKPWPNVMDFVQSFDSGDFLVDVGCGNGKYLSNNTHTFEIGCDRSANLIEICRNRKFEAFLTDCLSIPIRDNCIDGVISIAVIHHLANESRRLQAIQEIVRILKKGGKALIYVWAHEQVKNKQKSSYIMQDRKNRKGTKEMNGQCLTSAQQVSLDSGNITLPVHSNRSNFQADDLLVPWKLKGDEEENESVFLRFYHVFKEHELEELCLKVENVRILKSYYDQGNWCVLFQKM</sequence>
<dbReference type="Proteomes" id="UP001566132">
    <property type="component" value="Unassembled WGS sequence"/>
</dbReference>
<evidence type="ECO:0000256" key="15">
    <source>
        <dbReference type="ARBA" id="ARBA00023268"/>
    </source>
</evidence>
<evidence type="ECO:0000256" key="20">
    <source>
        <dbReference type="PROSITE-ProRule" id="PRU00176"/>
    </source>
</evidence>
<keyword evidence="15" id="KW-0511">Multifunctional enzyme</keyword>
<dbReference type="GO" id="GO:0046872">
    <property type="term" value="F:metal ion binding"/>
    <property type="evidence" value="ECO:0007669"/>
    <property type="project" value="UniProtKB-KW"/>
</dbReference>
<evidence type="ECO:0000256" key="12">
    <source>
        <dbReference type="ARBA" id="ARBA00022884"/>
    </source>
</evidence>
<feature type="domain" description="Fe2OG dioxygenase" evidence="22">
    <location>
        <begin position="213"/>
        <end position="318"/>
    </location>
</feature>
<dbReference type="AlphaFoldDB" id="A0ABD1FD20"/>
<keyword evidence="11" id="KW-0862">Zinc</keyword>
<dbReference type="GO" id="GO:0005737">
    <property type="term" value="C:cytoplasm"/>
    <property type="evidence" value="ECO:0007669"/>
    <property type="project" value="UniProtKB-SubCell"/>
</dbReference>
<keyword evidence="9" id="KW-0949">S-adenosyl-L-methionine</keyword>
<dbReference type="InterPro" id="IPR000504">
    <property type="entry name" value="RRM_dom"/>
</dbReference>
<feature type="domain" description="RRM" evidence="21">
    <location>
        <begin position="27"/>
        <end position="116"/>
    </location>
</feature>
<evidence type="ECO:0000256" key="3">
    <source>
        <dbReference type="ARBA" id="ARBA00004496"/>
    </source>
</evidence>
<dbReference type="PANTHER" id="PTHR13069:SF21">
    <property type="entry name" value="ALKYLATED DNA REPAIR PROTEIN ALKB HOMOLOG 8"/>
    <property type="match status" value="1"/>
</dbReference>
<evidence type="ECO:0000256" key="10">
    <source>
        <dbReference type="ARBA" id="ARBA00022723"/>
    </source>
</evidence>
<evidence type="ECO:0000259" key="22">
    <source>
        <dbReference type="PROSITE" id="PS51471"/>
    </source>
</evidence>
<dbReference type="GO" id="GO:0106335">
    <property type="term" value="F:tRNA (5-carboxymethyluridine(34)-5-O)-methyltransferase activity"/>
    <property type="evidence" value="ECO:0007669"/>
    <property type="project" value="UniProtKB-EC"/>
</dbReference>
<keyword evidence="13" id="KW-0408">Iron</keyword>
<evidence type="ECO:0000256" key="16">
    <source>
        <dbReference type="ARBA" id="ARBA00034996"/>
    </source>
</evidence>
<evidence type="ECO:0000256" key="4">
    <source>
        <dbReference type="ARBA" id="ARBA00007879"/>
    </source>
</evidence>
<reference evidence="23 24" key="1">
    <citation type="submission" date="2024-05" db="EMBL/GenBank/DDBJ databases">
        <title>Genetic variation in Jamaican populations of the coffee berry borer (Hypothenemus hampei).</title>
        <authorList>
            <person name="Errbii M."/>
            <person name="Myrie A."/>
        </authorList>
    </citation>
    <scope>NUCLEOTIDE SEQUENCE [LARGE SCALE GENOMIC DNA]</scope>
    <source>
        <strain evidence="23">JA-Hopewell-2020-01-JO</strain>
        <tissue evidence="23">Whole body</tissue>
    </source>
</reference>
<keyword evidence="8" id="KW-0808">Transferase</keyword>
<evidence type="ECO:0000256" key="11">
    <source>
        <dbReference type="ARBA" id="ARBA00022833"/>
    </source>
</evidence>
<evidence type="ECO:0000256" key="13">
    <source>
        <dbReference type="ARBA" id="ARBA00023004"/>
    </source>
</evidence>
<dbReference type="InterPro" id="IPR051422">
    <property type="entry name" value="AlkB_tRNA_MeTrf/Diox"/>
</dbReference>
<keyword evidence="14" id="KW-0539">Nucleus</keyword>
<evidence type="ECO:0000256" key="5">
    <source>
        <dbReference type="ARBA" id="ARBA00012808"/>
    </source>
</evidence>
<dbReference type="GO" id="GO:0006400">
    <property type="term" value="P:tRNA modification"/>
    <property type="evidence" value="ECO:0007669"/>
    <property type="project" value="UniProtKB-ARBA"/>
</dbReference>
<dbReference type="Pfam" id="PF08241">
    <property type="entry name" value="Methyltransf_11"/>
    <property type="match status" value="1"/>
</dbReference>
<dbReference type="Gene3D" id="3.30.70.330">
    <property type="match status" value="1"/>
</dbReference>
<dbReference type="Gene3D" id="2.60.120.590">
    <property type="entry name" value="Alpha-ketoglutarate-dependent dioxygenase AlkB-like"/>
    <property type="match status" value="1"/>
</dbReference>
<keyword evidence="24" id="KW-1185">Reference proteome</keyword>
<dbReference type="FunFam" id="3.30.70.330:FF:000570">
    <property type="entry name" value="ALKylated DNA repair protein AlkB homolog"/>
    <property type="match status" value="1"/>
</dbReference>
<dbReference type="GO" id="GO:0005634">
    <property type="term" value="C:nucleus"/>
    <property type="evidence" value="ECO:0007669"/>
    <property type="project" value="UniProtKB-SubCell"/>
</dbReference>
<dbReference type="SUPFAM" id="SSF54928">
    <property type="entry name" value="RNA-binding domain, RBD"/>
    <property type="match status" value="1"/>
</dbReference>
<evidence type="ECO:0000259" key="21">
    <source>
        <dbReference type="PROSITE" id="PS50102"/>
    </source>
</evidence>
<proteinExistence type="inferred from homology"/>
<comment type="function">
    <text evidence="17">Catalyzes the methylation of 5-carboxymethyl uridine to 5-methylcarboxymethyl uridine at the wobble position of the anticodon loop in tRNA via its methyltransferase domain. Catalyzes the last step in the formation of 5-methylcarboxymethyl uridine at the wobble position of the anticodon loop in target tRNA. Has a preference for tRNA(Arg) and tRNA(Glu), and does not bind tRNA(Lys). Binds tRNA and catalyzes the iron and alpha-ketoglutarate dependent hydroxylation of 5-methylcarboxymethyl uridine at the wobble position of the anticodon loop in tRNA via its dioxygenase domain, giving rise to 5-(S)-methoxycarbonylhydroxymethyluridine; has a preference for tRNA(Gly). Required for normal survival after DNA damage. May inhibit apoptosis and promote cell survival and angiogenesis.</text>
</comment>
<keyword evidence="12 20" id="KW-0694">RNA-binding</keyword>
<evidence type="ECO:0000256" key="19">
    <source>
        <dbReference type="ARBA" id="ARBA00049802"/>
    </source>
</evidence>
<protein>
    <recommendedName>
        <fullName evidence="5">tRNA (carboxymethyluridine(34)-5-O)-methyltransferase</fullName>
        <ecNumber evidence="5">2.1.1.229</ecNumber>
    </recommendedName>
    <alternativeName>
        <fullName evidence="18">Alkylated DNA repair protein alkB homolog 8</fullName>
    </alternativeName>
    <alternativeName>
        <fullName evidence="19">S-adenosyl-L-methionine-dependent tRNA methyltransferase ALKBH8</fullName>
    </alternativeName>
</protein>
<dbReference type="Gene3D" id="3.40.50.150">
    <property type="entry name" value="Vaccinia Virus protein VP39"/>
    <property type="match status" value="1"/>
</dbReference>
<keyword evidence="6" id="KW-0963">Cytoplasm</keyword>
<dbReference type="PANTHER" id="PTHR13069">
    <property type="entry name" value="ALKYLATED DNA REPAIR PROTEIN ALKB HOMOLOG 8"/>
    <property type="match status" value="1"/>
</dbReference>
<dbReference type="InterPro" id="IPR012677">
    <property type="entry name" value="Nucleotide-bd_a/b_plait_sf"/>
</dbReference>
<dbReference type="SUPFAM" id="SSF53335">
    <property type="entry name" value="S-adenosyl-L-methionine-dependent methyltransferases"/>
    <property type="match status" value="1"/>
</dbReference>
<dbReference type="InterPro" id="IPR013216">
    <property type="entry name" value="Methyltransf_11"/>
</dbReference>
<name>A0ABD1FD20_HYPHA</name>
<evidence type="ECO:0000313" key="23">
    <source>
        <dbReference type="EMBL" id="KAL1517167.1"/>
    </source>
</evidence>
<keyword evidence="10" id="KW-0479">Metal-binding</keyword>
<dbReference type="InterPro" id="IPR034256">
    <property type="entry name" value="ALKBH8_RRM"/>
</dbReference>
<accession>A0ABD1FD20</accession>
<dbReference type="SMART" id="SM00360">
    <property type="entry name" value="RRM"/>
    <property type="match status" value="1"/>
</dbReference>
<evidence type="ECO:0000256" key="18">
    <source>
        <dbReference type="ARBA" id="ARBA00049786"/>
    </source>
</evidence>
<dbReference type="GO" id="GO:0003723">
    <property type="term" value="F:RNA binding"/>
    <property type="evidence" value="ECO:0007669"/>
    <property type="project" value="UniProtKB-UniRule"/>
</dbReference>
<comment type="caution">
    <text evidence="23">The sequence shown here is derived from an EMBL/GenBank/DDBJ whole genome shotgun (WGS) entry which is preliminary data.</text>
</comment>
<dbReference type="Pfam" id="PF13532">
    <property type="entry name" value="2OG-FeII_Oxy_2"/>
    <property type="match status" value="1"/>
</dbReference>
<evidence type="ECO:0000256" key="2">
    <source>
        <dbReference type="ARBA" id="ARBA00004123"/>
    </source>
</evidence>
<evidence type="ECO:0000313" key="24">
    <source>
        <dbReference type="Proteomes" id="UP001566132"/>
    </source>
</evidence>
<organism evidence="23 24">
    <name type="scientific">Hypothenemus hampei</name>
    <name type="common">Coffee berry borer</name>
    <dbReference type="NCBI Taxonomy" id="57062"/>
    <lineage>
        <taxon>Eukaryota</taxon>
        <taxon>Metazoa</taxon>
        <taxon>Ecdysozoa</taxon>
        <taxon>Arthropoda</taxon>
        <taxon>Hexapoda</taxon>
        <taxon>Insecta</taxon>
        <taxon>Pterygota</taxon>
        <taxon>Neoptera</taxon>
        <taxon>Endopterygota</taxon>
        <taxon>Coleoptera</taxon>
        <taxon>Polyphaga</taxon>
        <taxon>Cucujiformia</taxon>
        <taxon>Curculionidae</taxon>
        <taxon>Scolytinae</taxon>
        <taxon>Hypothenemus</taxon>
    </lineage>
</organism>
<dbReference type="InterPro" id="IPR035979">
    <property type="entry name" value="RBD_domain_sf"/>
</dbReference>
<comment type="similarity">
    <text evidence="4">Belongs to the alkB family.</text>
</comment>
<dbReference type="InterPro" id="IPR027450">
    <property type="entry name" value="AlkB-like"/>
</dbReference>
<dbReference type="Pfam" id="PF00076">
    <property type="entry name" value="RRM_1"/>
    <property type="match status" value="1"/>
</dbReference>
<dbReference type="PROSITE" id="PS50102">
    <property type="entry name" value="RRM"/>
    <property type="match status" value="1"/>
</dbReference>
<dbReference type="EC" id="2.1.1.229" evidence="5"/>
<evidence type="ECO:0000256" key="6">
    <source>
        <dbReference type="ARBA" id="ARBA00022490"/>
    </source>
</evidence>
<comment type="subcellular location">
    <subcellularLocation>
        <location evidence="3">Cytoplasm</location>
    </subcellularLocation>
    <subcellularLocation>
        <location evidence="2">Nucleus</location>
    </subcellularLocation>
</comment>
<dbReference type="CDD" id="cd12431">
    <property type="entry name" value="RRM_ALKBH8"/>
    <property type="match status" value="1"/>
</dbReference>